<keyword evidence="3" id="KW-1185">Reference proteome</keyword>
<evidence type="ECO:0000313" key="2">
    <source>
        <dbReference type="EMBL" id="CCI84843.1"/>
    </source>
</evidence>
<feature type="transmembrane region" description="Helical" evidence="1">
    <location>
        <begin position="62"/>
        <end position="83"/>
    </location>
</feature>
<dbReference type="EMBL" id="CAKD01000013">
    <property type="protein sequence ID" value="CCI84843.1"/>
    <property type="molecule type" value="Genomic_DNA"/>
</dbReference>
<accession>I7LDF1</accession>
<dbReference type="STRING" id="1423790.BN53_01830"/>
<keyword evidence="1" id="KW-1133">Transmembrane helix</keyword>
<dbReference type="PATRIC" id="fig|1423790.3.peg.934"/>
<protein>
    <submittedName>
        <fullName evidence="2">Lactobacillus pasteurii CRBIP 24.76 WGS project CAKD00000000 data, contig 13</fullName>
    </submittedName>
</protein>
<name>I7LDF1_9LACO</name>
<dbReference type="AlphaFoldDB" id="I7LDF1"/>
<dbReference type="eggNOG" id="COG2271">
    <property type="taxonomic scope" value="Bacteria"/>
</dbReference>
<gene>
    <name evidence="2" type="ORF">BN53_01830</name>
</gene>
<proteinExistence type="predicted"/>
<feature type="transmembrane region" description="Helical" evidence="1">
    <location>
        <begin position="37"/>
        <end position="55"/>
    </location>
</feature>
<dbReference type="InterPro" id="IPR036259">
    <property type="entry name" value="MFS_trans_sf"/>
</dbReference>
<keyword evidence="1" id="KW-0472">Membrane</keyword>
<dbReference type="RefSeq" id="WP_009559396.1">
    <property type="nucleotide sequence ID" value="NZ_AYZN01000002.1"/>
</dbReference>
<sequence length="118" mass="12747">MEKSRTNKGINRLSLSLYLNYIAHGFALLIVAQNMTALSAASGIMQAALVAFMRLYPQHRGLVTGVFYFFGSIASFTVPIITGKLSTNSIGLAFSCDLIIAIVALILATILHLLSKKQ</sequence>
<keyword evidence="1" id="KW-0812">Transmembrane</keyword>
<dbReference type="OrthoDB" id="7066727at2"/>
<feature type="transmembrane region" description="Helical" evidence="1">
    <location>
        <begin position="89"/>
        <end position="114"/>
    </location>
</feature>
<dbReference type="Gene3D" id="1.20.1250.20">
    <property type="entry name" value="MFS general substrate transporter like domains"/>
    <property type="match status" value="1"/>
</dbReference>
<feature type="transmembrane region" description="Helical" evidence="1">
    <location>
        <begin position="12"/>
        <end position="31"/>
    </location>
</feature>
<dbReference type="Proteomes" id="UP000009311">
    <property type="component" value="Unassembled WGS sequence"/>
</dbReference>
<evidence type="ECO:0000313" key="3">
    <source>
        <dbReference type="Proteomes" id="UP000009311"/>
    </source>
</evidence>
<organism evidence="2 3">
    <name type="scientific">Lactobacillus pasteurii DSM 23907 = CRBIP 24.76</name>
    <dbReference type="NCBI Taxonomy" id="1423790"/>
    <lineage>
        <taxon>Bacteria</taxon>
        <taxon>Bacillati</taxon>
        <taxon>Bacillota</taxon>
        <taxon>Bacilli</taxon>
        <taxon>Lactobacillales</taxon>
        <taxon>Lactobacillaceae</taxon>
        <taxon>Lactobacillus</taxon>
    </lineage>
</organism>
<dbReference type="SUPFAM" id="SSF103473">
    <property type="entry name" value="MFS general substrate transporter"/>
    <property type="match status" value="1"/>
</dbReference>
<reference evidence="2 3" key="1">
    <citation type="submission" date="2012-06" db="EMBL/GenBank/DDBJ databases">
        <title>Draft Genome Sequence of Lactobacillus pasteurii CRBIP 24.76T.</title>
        <authorList>
            <person name="Cousin S."/>
            <person name="Bouchier C."/>
            <person name="Loux V."/>
            <person name="Ma L."/>
            <person name="Creno S."/>
            <person name="Bizet C."/>
            <person name="Clermont D."/>
        </authorList>
    </citation>
    <scope>NUCLEOTIDE SEQUENCE [LARGE SCALE GENOMIC DNA]</scope>
    <source>
        <strain evidence="3">CRBIP 24.76T</strain>
    </source>
</reference>
<evidence type="ECO:0000256" key="1">
    <source>
        <dbReference type="SAM" id="Phobius"/>
    </source>
</evidence>
<comment type="caution">
    <text evidence="2">The sequence shown here is derived from an EMBL/GenBank/DDBJ whole genome shotgun (WGS) entry which is preliminary data.</text>
</comment>